<accession>A0A432Y2P0</accession>
<evidence type="ECO:0000256" key="3">
    <source>
        <dbReference type="ARBA" id="ARBA00022692"/>
    </source>
</evidence>
<name>A0A432Y2P0_9GAMM</name>
<dbReference type="Gene3D" id="2.40.50.100">
    <property type="match status" value="1"/>
</dbReference>
<dbReference type="SUPFAM" id="SSF111369">
    <property type="entry name" value="HlyD-like secretion proteins"/>
    <property type="match status" value="3"/>
</dbReference>
<dbReference type="Pfam" id="PF25963">
    <property type="entry name" value="Beta-barrel_AAEA"/>
    <property type="match status" value="1"/>
</dbReference>
<evidence type="ECO:0000313" key="10">
    <source>
        <dbReference type="Proteomes" id="UP000287330"/>
    </source>
</evidence>
<dbReference type="InterPro" id="IPR058625">
    <property type="entry name" value="MdtA-like_BSH"/>
</dbReference>
<dbReference type="Pfam" id="PF25917">
    <property type="entry name" value="BSH_RND"/>
    <property type="match status" value="1"/>
</dbReference>
<evidence type="ECO:0000313" key="9">
    <source>
        <dbReference type="EMBL" id="RUO55196.1"/>
    </source>
</evidence>
<keyword evidence="10" id="KW-1185">Reference proteome</keyword>
<keyword evidence="5" id="KW-0472">Membrane</keyword>
<protein>
    <submittedName>
        <fullName evidence="9">Hemolysin D</fullName>
    </submittedName>
</protein>
<dbReference type="GO" id="GO:0016020">
    <property type="term" value="C:membrane"/>
    <property type="evidence" value="ECO:0007669"/>
    <property type="project" value="UniProtKB-SubCell"/>
</dbReference>
<keyword evidence="4" id="KW-1133">Transmembrane helix</keyword>
<comment type="subcellular location">
    <subcellularLocation>
        <location evidence="1">Membrane</location>
        <topology evidence="1">Single-pass membrane protein</topology>
    </subcellularLocation>
</comment>
<dbReference type="InterPro" id="IPR058634">
    <property type="entry name" value="AaeA-lik-b-barrel"/>
</dbReference>
<reference evidence="10" key="1">
    <citation type="journal article" date="2018" name="Front. Microbiol.">
        <title>Genome-Based Analysis Reveals the Taxonomy and Diversity of the Family Idiomarinaceae.</title>
        <authorList>
            <person name="Liu Y."/>
            <person name="Lai Q."/>
            <person name="Shao Z."/>
        </authorList>
    </citation>
    <scope>NUCLEOTIDE SEQUENCE [LARGE SCALE GENOMIC DNA]</scope>
    <source>
        <strain evidence="10">F23</strain>
    </source>
</reference>
<feature type="domain" description="p-hydroxybenzoic acid efflux pump subunit AaeA-like beta-barrel" evidence="8">
    <location>
        <begin position="236"/>
        <end position="328"/>
    </location>
</feature>
<organism evidence="9 10">
    <name type="scientific">Idiomarina fontislapidosi</name>
    <dbReference type="NCBI Taxonomy" id="263723"/>
    <lineage>
        <taxon>Bacteria</taxon>
        <taxon>Pseudomonadati</taxon>
        <taxon>Pseudomonadota</taxon>
        <taxon>Gammaproteobacteria</taxon>
        <taxon>Alteromonadales</taxon>
        <taxon>Idiomarinaceae</taxon>
        <taxon>Idiomarina</taxon>
    </lineage>
</organism>
<gene>
    <name evidence="9" type="ORF">CWE25_07405</name>
</gene>
<dbReference type="RefSeq" id="WP_110574234.1">
    <property type="nucleotide sequence ID" value="NZ_PIPV01000004.1"/>
</dbReference>
<comment type="caution">
    <text evidence="9">The sequence shown here is derived from an EMBL/GenBank/DDBJ whole genome shotgun (WGS) entry which is preliminary data.</text>
</comment>
<dbReference type="Gene3D" id="2.40.30.170">
    <property type="match status" value="1"/>
</dbReference>
<comment type="similarity">
    <text evidence="2">Belongs to the membrane fusion protein (MFP) (TC 8.A.1) family.</text>
</comment>
<sequence length="353" mass="38888">MTADEKFAKWVKRALVAFIALFAYFLWADLALPLTPQAMVTRVVTQVAPQVNGTVEQVLVENNQYVEQGDPLFTIDSRPFRLQLQQAELALQQAQQSNRQLDAQIRVAQAQLKSARATADEQSREAQRINDLVDEGSTSQQAFDQAHSAALQAQANVEAMLSELERLRVQRGEPDNAKNLLIQQAKNAVDNAKLNLSYSTVRAQHAGRISNLKLSEGVYARQGVPLLALVSPHADIVADFREKNLRHVAPGQRALVVFDAEPGTVYQATINSIDAGVTAGQLSADGALAQPINSNRWVRDAQRLRVHLSLEQSEQNNRPAGAKATVQIVPENIVKAAIAQAQVRLLGWLHYIY</sequence>
<evidence type="ECO:0000256" key="2">
    <source>
        <dbReference type="ARBA" id="ARBA00009477"/>
    </source>
</evidence>
<dbReference type="Gene3D" id="1.10.287.470">
    <property type="entry name" value="Helix hairpin bin"/>
    <property type="match status" value="1"/>
</dbReference>
<dbReference type="OrthoDB" id="8958519at2"/>
<dbReference type="AlphaFoldDB" id="A0A432Y2P0"/>
<feature type="domain" description="Multidrug resistance protein MdtA-like barrel-sandwich hybrid" evidence="7">
    <location>
        <begin position="45"/>
        <end position="226"/>
    </location>
</feature>
<evidence type="ECO:0000256" key="6">
    <source>
        <dbReference type="SAM" id="Coils"/>
    </source>
</evidence>
<proteinExistence type="inferred from homology"/>
<evidence type="ECO:0000259" key="8">
    <source>
        <dbReference type="Pfam" id="PF25963"/>
    </source>
</evidence>
<keyword evidence="3" id="KW-0812">Transmembrane</keyword>
<evidence type="ECO:0000256" key="5">
    <source>
        <dbReference type="ARBA" id="ARBA00023136"/>
    </source>
</evidence>
<dbReference type="PANTHER" id="PTHR30386:SF26">
    <property type="entry name" value="TRANSPORT PROTEIN COMB"/>
    <property type="match status" value="1"/>
</dbReference>
<feature type="coiled-coil region" evidence="6">
    <location>
        <begin position="84"/>
        <end position="170"/>
    </location>
</feature>
<keyword evidence="6" id="KW-0175">Coiled coil</keyword>
<dbReference type="PANTHER" id="PTHR30386">
    <property type="entry name" value="MEMBRANE FUSION SUBUNIT OF EMRAB-TOLC MULTIDRUG EFFLUX PUMP"/>
    <property type="match status" value="1"/>
</dbReference>
<dbReference type="EMBL" id="PIPV01000004">
    <property type="protein sequence ID" value="RUO55196.1"/>
    <property type="molecule type" value="Genomic_DNA"/>
</dbReference>
<evidence type="ECO:0000256" key="1">
    <source>
        <dbReference type="ARBA" id="ARBA00004167"/>
    </source>
</evidence>
<evidence type="ECO:0000256" key="4">
    <source>
        <dbReference type="ARBA" id="ARBA00022989"/>
    </source>
</evidence>
<dbReference type="InterPro" id="IPR050739">
    <property type="entry name" value="MFP"/>
</dbReference>
<dbReference type="Proteomes" id="UP000287330">
    <property type="component" value="Unassembled WGS sequence"/>
</dbReference>
<evidence type="ECO:0000259" key="7">
    <source>
        <dbReference type="Pfam" id="PF25917"/>
    </source>
</evidence>